<dbReference type="SUPFAM" id="SSF56645">
    <property type="entry name" value="Acyl-CoA dehydrogenase NM domain-like"/>
    <property type="match status" value="1"/>
</dbReference>
<evidence type="ECO:0000313" key="5">
    <source>
        <dbReference type="EMBL" id="MBB3664540.1"/>
    </source>
</evidence>
<dbReference type="GO" id="GO:0033539">
    <property type="term" value="P:fatty acid beta-oxidation using acyl-CoA dehydrogenase"/>
    <property type="evidence" value="ECO:0007669"/>
    <property type="project" value="TreeGrafter"/>
</dbReference>
<evidence type="ECO:0000256" key="1">
    <source>
        <dbReference type="ARBA" id="ARBA00023002"/>
    </source>
</evidence>
<dbReference type="InterPro" id="IPR013107">
    <property type="entry name" value="Acyl-CoA_DH_C"/>
</dbReference>
<sequence>MTTSAEAASSASVDEPTTQELVRRVAELQPLLRANAARAETDRRVPDENIEALREAGIFRIMQPRRWGGLETDFTTFMKISEEIGRGDGSTAWVSALMNVCSWLIGLYPEQAQREVWGADPEARACGVVAPTAETRAVDGGQIVSGSWGFASGSAHSSWALLGIPVVDASGQQIDQGLALIPMSDLTLKDTWFVAGLRGTASNTLIAEEVFVPDHRILSVGKALGGEYGTEHKEEALYHSAFVPVLALILVGPQIGMARAALDVVSESLAKHKPISYTFYEDSAAAPTTQLNLAEATQLIDTAHLHAMRAASDVDEWASSLEHMDRITRTRVRMDTGYIARRCREAIDLLVSTAGASTFGEKNPLQRIWRDQETGSRHAVVNPSIAAEIYGRELLGQQDQITALI</sequence>
<protein>
    <submittedName>
        <fullName evidence="5">Alkylation response protein AidB-like acyl-CoA dehydrogenase</fullName>
    </submittedName>
</protein>
<dbReference type="GO" id="GO:0003995">
    <property type="term" value="F:acyl-CoA dehydrogenase activity"/>
    <property type="evidence" value="ECO:0007669"/>
    <property type="project" value="TreeGrafter"/>
</dbReference>
<dbReference type="Proteomes" id="UP000564573">
    <property type="component" value="Unassembled WGS sequence"/>
</dbReference>
<dbReference type="Pfam" id="PF08028">
    <property type="entry name" value="Acyl-CoA_dh_2"/>
    <property type="match status" value="1"/>
</dbReference>
<dbReference type="PANTHER" id="PTHR48083:SF19">
    <property type="entry name" value="FLAVIN-DEPENDENT MONOOXYGENASE, OXYGENASE SUBUNIT HSAA"/>
    <property type="match status" value="1"/>
</dbReference>
<dbReference type="PIRSF" id="PIRSF016578">
    <property type="entry name" value="HsaA"/>
    <property type="match status" value="1"/>
</dbReference>
<dbReference type="PANTHER" id="PTHR48083">
    <property type="entry name" value="MEDIUM-CHAIN SPECIFIC ACYL-COA DEHYDROGENASE, MITOCHONDRIAL-RELATED"/>
    <property type="match status" value="1"/>
</dbReference>
<dbReference type="EMBL" id="JACIBS010000001">
    <property type="protein sequence ID" value="MBB3664540.1"/>
    <property type="molecule type" value="Genomic_DNA"/>
</dbReference>
<proteinExistence type="inferred from homology"/>
<dbReference type="SUPFAM" id="SSF47203">
    <property type="entry name" value="Acyl-CoA dehydrogenase C-terminal domain-like"/>
    <property type="match status" value="1"/>
</dbReference>
<keyword evidence="6" id="KW-1185">Reference proteome</keyword>
<evidence type="ECO:0000259" key="4">
    <source>
        <dbReference type="Pfam" id="PF08028"/>
    </source>
</evidence>
<feature type="domain" description="Acyl-CoA dehydrogenase/oxidase N-terminal" evidence="3">
    <location>
        <begin position="19"/>
        <end position="117"/>
    </location>
</feature>
<evidence type="ECO:0000313" key="6">
    <source>
        <dbReference type="Proteomes" id="UP000564573"/>
    </source>
</evidence>
<comment type="similarity">
    <text evidence="2">Belongs to the HpaH/HsaA monooxygenase family.</text>
</comment>
<name>A0A839XMP6_9PSEU</name>
<reference evidence="5 6" key="1">
    <citation type="submission" date="2020-08" db="EMBL/GenBank/DDBJ databases">
        <title>Sequencing the genomes of 1000 actinobacteria strains.</title>
        <authorList>
            <person name="Klenk H.-P."/>
        </authorList>
    </citation>
    <scope>NUCLEOTIDE SEQUENCE [LARGE SCALE GENOMIC DNA]</scope>
    <source>
        <strain evidence="5 6">DSM 45267</strain>
    </source>
</reference>
<dbReference type="InterPro" id="IPR009100">
    <property type="entry name" value="AcylCoA_DH/oxidase_NM_dom_sf"/>
</dbReference>
<accession>A0A839XMP6</accession>
<dbReference type="Gene3D" id="1.20.140.10">
    <property type="entry name" value="Butyryl-CoA Dehydrogenase, subunit A, domain 3"/>
    <property type="match status" value="1"/>
</dbReference>
<evidence type="ECO:0000256" key="2">
    <source>
        <dbReference type="ARBA" id="ARBA00049661"/>
    </source>
</evidence>
<dbReference type="AlphaFoldDB" id="A0A839XMP6"/>
<dbReference type="RefSeq" id="WP_183784308.1">
    <property type="nucleotide sequence ID" value="NZ_JACIBS010000001.1"/>
</dbReference>
<dbReference type="Gene3D" id="2.40.110.10">
    <property type="entry name" value="Butyryl-CoA Dehydrogenase, subunit A, domain 2"/>
    <property type="match status" value="1"/>
</dbReference>
<dbReference type="InterPro" id="IPR046373">
    <property type="entry name" value="Acyl-CoA_Oxase/DH_mid-dom_sf"/>
</dbReference>
<dbReference type="InterPro" id="IPR037069">
    <property type="entry name" value="AcylCoA_DH/ox_N_sf"/>
</dbReference>
<dbReference type="InterPro" id="IPR013786">
    <property type="entry name" value="AcylCoA_DH/ox_N"/>
</dbReference>
<dbReference type="Pfam" id="PF02771">
    <property type="entry name" value="Acyl-CoA_dh_N"/>
    <property type="match status" value="1"/>
</dbReference>
<evidence type="ECO:0000259" key="3">
    <source>
        <dbReference type="Pfam" id="PF02771"/>
    </source>
</evidence>
<dbReference type="InterPro" id="IPR036250">
    <property type="entry name" value="AcylCo_DH-like_C"/>
</dbReference>
<keyword evidence="1" id="KW-0560">Oxidoreductase</keyword>
<dbReference type="Gene3D" id="1.10.540.10">
    <property type="entry name" value="Acyl-CoA dehydrogenase/oxidase, N-terminal domain"/>
    <property type="match status" value="1"/>
</dbReference>
<dbReference type="InterPro" id="IPR050741">
    <property type="entry name" value="Acyl-CoA_dehydrogenase"/>
</dbReference>
<feature type="domain" description="Acyl-CoA dehydrogenase C-terminal" evidence="4">
    <location>
        <begin position="249"/>
        <end position="383"/>
    </location>
</feature>
<gene>
    <name evidence="5" type="ORF">FB384_003444</name>
</gene>
<comment type="caution">
    <text evidence="5">The sequence shown here is derived from an EMBL/GenBank/DDBJ whole genome shotgun (WGS) entry which is preliminary data.</text>
</comment>
<organism evidence="5 6">
    <name type="scientific">Prauserella sediminis</name>
    <dbReference type="NCBI Taxonomy" id="577680"/>
    <lineage>
        <taxon>Bacteria</taxon>
        <taxon>Bacillati</taxon>
        <taxon>Actinomycetota</taxon>
        <taxon>Actinomycetes</taxon>
        <taxon>Pseudonocardiales</taxon>
        <taxon>Pseudonocardiaceae</taxon>
        <taxon>Prauserella</taxon>
        <taxon>Prauserella salsuginis group</taxon>
    </lineage>
</organism>
<dbReference type="GO" id="GO:0016712">
    <property type="term" value="F:oxidoreductase activity, acting on paired donors, with incorporation or reduction of molecular oxygen, reduced flavin or flavoprotein as one donor, and incorporation of one atom of oxygen"/>
    <property type="evidence" value="ECO:0007669"/>
    <property type="project" value="TreeGrafter"/>
</dbReference>
<dbReference type="GO" id="GO:0050660">
    <property type="term" value="F:flavin adenine dinucleotide binding"/>
    <property type="evidence" value="ECO:0007669"/>
    <property type="project" value="InterPro"/>
</dbReference>
<dbReference type="GO" id="GO:0005737">
    <property type="term" value="C:cytoplasm"/>
    <property type="evidence" value="ECO:0007669"/>
    <property type="project" value="TreeGrafter"/>
</dbReference>